<gene>
    <name evidence="3" type="ORF">TorRG33x02_086850</name>
</gene>
<sequence length="207" mass="23737">MSRFSIDEFASITNLKYDNAILKWEFPKEKKSPRIKELYFPTHSSVSKGNLLEFFKGEPQFLCDEDAVKLAQLLVVECVLLSKRPKAVLDDYIMRLVDDQDRFNDYSWGLRSYNDTIGYLHKAIKFKTPNECNSVTYELCGFPLVFQPHLDDLLTSIFDSKELEVHTFDDKTVDEPNLQVLERHTNPAPISSPGPSKRSIPTAAEPS</sequence>
<dbReference type="Proteomes" id="UP000237000">
    <property type="component" value="Unassembled WGS sequence"/>
</dbReference>
<evidence type="ECO:0000259" key="2">
    <source>
        <dbReference type="Pfam" id="PF09331"/>
    </source>
</evidence>
<dbReference type="InParanoid" id="A0A2P5FCN6"/>
<reference evidence="4" key="1">
    <citation type="submission" date="2016-06" db="EMBL/GenBank/DDBJ databases">
        <title>Parallel loss of symbiosis genes in relatives of nitrogen-fixing non-legume Parasponia.</title>
        <authorList>
            <person name="Van Velzen R."/>
            <person name="Holmer R."/>
            <person name="Bu F."/>
            <person name="Rutten L."/>
            <person name="Van Zeijl A."/>
            <person name="Liu W."/>
            <person name="Santuari L."/>
            <person name="Cao Q."/>
            <person name="Sharma T."/>
            <person name="Shen D."/>
            <person name="Roswanjaya Y."/>
            <person name="Wardhani T."/>
            <person name="Kalhor M.S."/>
            <person name="Jansen J."/>
            <person name="Van den Hoogen J."/>
            <person name="Gungor B."/>
            <person name="Hartog M."/>
            <person name="Hontelez J."/>
            <person name="Verver J."/>
            <person name="Yang W.-C."/>
            <person name="Schijlen E."/>
            <person name="Repin R."/>
            <person name="Schilthuizen M."/>
            <person name="Schranz E."/>
            <person name="Heidstra R."/>
            <person name="Miyata K."/>
            <person name="Fedorova E."/>
            <person name="Kohlen W."/>
            <person name="Bisseling T."/>
            <person name="Smit S."/>
            <person name="Geurts R."/>
        </authorList>
    </citation>
    <scope>NUCLEOTIDE SEQUENCE [LARGE SCALE GENOMIC DNA]</scope>
    <source>
        <strain evidence="4">cv. RG33-2</strain>
    </source>
</reference>
<evidence type="ECO:0000256" key="1">
    <source>
        <dbReference type="SAM" id="MobiDB-lite"/>
    </source>
</evidence>
<evidence type="ECO:0000313" key="3">
    <source>
        <dbReference type="EMBL" id="PON95539.1"/>
    </source>
</evidence>
<dbReference type="AlphaFoldDB" id="A0A2P5FCN6"/>
<dbReference type="EMBL" id="JXTC01000044">
    <property type="protein sequence ID" value="PON95539.1"/>
    <property type="molecule type" value="Genomic_DNA"/>
</dbReference>
<protein>
    <recommendedName>
        <fullName evidence="2">DUF1985 domain-containing protein</fullName>
    </recommendedName>
</protein>
<comment type="caution">
    <text evidence="3">The sequence shown here is derived from an EMBL/GenBank/DDBJ whole genome shotgun (WGS) entry which is preliminary data.</text>
</comment>
<dbReference type="PANTHER" id="PTHR48449">
    <property type="entry name" value="DUF1985 DOMAIN-CONTAINING PROTEIN"/>
    <property type="match status" value="1"/>
</dbReference>
<organism evidence="3 4">
    <name type="scientific">Trema orientale</name>
    <name type="common">Charcoal tree</name>
    <name type="synonym">Celtis orientalis</name>
    <dbReference type="NCBI Taxonomy" id="63057"/>
    <lineage>
        <taxon>Eukaryota</taxon>
        <taxon>Viridiplantae</taxon>
        <taxon>Streptophyta</taxon>
        <taxon>Embryophyta</taxon>
        <taxon>Tracheophyta</taxon>
        <taxon>Spermatophyta</taxon>
        <taxon>Magnoliopsida</taxon>
        <taxon>eudicotyledons</taxon>
        <taxon>Gunneridae</taxon>
        <taxon>Pentapetalae</taxon>
        <taxon>rosids</taxon>
        <taxon>fabids</taxon>
        <taxon>Rosales</taxon>
        <taxon>Cannabaceae</taxon>
        <taxon>Trema</taxon>
    </lineage>
</organism>
<feature type="domain" description="DUF1985" evidence="2">
    <location>
        <begin position="3"/>
        <end position="117"/>
    </location>
</feature>
<accession>A0A2P5FCN6</accession>
<dbReference type="OrthoDB" id="1194650at2759"/>
<proteinExistence type="predicted"/>
<feature type="region of interest" description="Disordered" evidence="1">
    <location>
        <begin position="176"/>
        <end position="207"/>
    </location>
</feature>
<keyword evidence="4" id="KW-1185">Reference proteome</keyword>
<dbReference type="PANTHER" id="PTHR48449:SF1">
    <property type="entry name" value="DUF1985 DOMAIN-CONTAINING PROTEIN"/>
    <property type="match status" value="1"/>
</dbReference>
<dbReference type="Pfam" id="PF09331">
    <property type="entry name" value="DUF1985"/>
    <property type="match status" value="1"/>
</dbReference>
<dbReference type="InterPro" id="IPR015410">
    <property type="entry name" value="DUF1985"/>
</dbReference>
<name>A0A2P5FCN6_TREOI</name>
<evidence type="ECO:0000313" key="4">
    <source>
        <dbReference type="Proteomes" id="UP000237000"/>
    </source>
</evidence>